<dbReference type="NCBIfam" id="TIGR03889">
    <property type="entry name" value="nitrile_acc"/>
    <property type="match status" value="1"/>
</dbReference>
<gene>
    <name evidence="2" type="ORF">P2G67_11125</name>
</gene>
<keyword evidence="3" id="KW-1185">Reference proteome</keyword>
<evidence type="ECO:0000259" key="1">
    <source>
        <dbReference type="Pfam" id="PF21006"/>
    </source>
</evidence>
<dbReference type="Pfam" id="PF21006">
    <property type="entry name" value="NHase_beta_N"/>
    <property type="match status" value="1"/>
</dbReference>
<sequence>MKPPEPKVFAEPWQAQAFAITVRLNETGRFTWSEWAEVFGAELRNRRAAGAEDSEGGYWEAWLKALEVLLTDRRLAESPDLDRLEQAWAEAYRTTPHGQPVRLADRG</sequence>
<dbReference type="RefSeq" id="WP_275823044.1">
    <property type="nucleotide sequence ID" value="NZ_JARHUD010000006.1"/>
</dbReference>
<organism evidence="2 3">
    <name type="scientific">Aquibaculum arenosum</name>
    <dbReference type="NCBI Taxonomy" id="3032591"/>
    <lineage>
        <taxon>Bacteria</taxon>
        <taxon>Pseudomonadati</taxon>
        <taxon>Pseudomonadota</taxon>
        <taxon>Alphaproteobacteria</taxon>
        <taxon>Rhodospirillales</taxon>
        <taxon>Rhodovibrionaceae</taxon>
        <taxon>Aquibaculum</taxon>
    </lineage>
</organism>
<protein>
    <submittedName>
        <fullName evidence="2">Nitrile hydratase accessory protein</fullName>
    </submittedName>
</protein>
<dbReference type="EMBL" id="JARHUD010000006">
    <property type="protein sequence ID" value="MDF2096529.1"/>
    <property type="molecule type" value="Genomic_DNA"/>
</dbReference>
<dbReference type="SUPFAM" id="SSF50090">
    <property type="entry name" value="Electron transport accessory proteins"/>
    <property type="match status" value="1"/>
</dbReference>
<dbReference type="InterPro" id="IPR042262">
    <property type="entry name" value="CN_hydtase_beta_C"/>
</dbReference>
<dbReference type="InterPro" id="IPR023808">
    <property type="entry name" value="Nitrile_Hydratase_acc_put"/>
</dbReference>
<dbReference type="Proteomes" id="UP001215503">
    <property type="component" value="Unassembled WGS sequence"/>
</dbReference>
<evidence type="ECO:0000313" key="2">
    <source>
        <dbReference type="EMBL" id="MDF2096529.1"/>
    </source>
</evidence>
<dbReference type="InterPro" id="IPR008990">
    <property type="entry name" value="Elect_transpt_acc-like_dom_sf"/>
</dbReference>
<dbReference type="Gene3D" id="1.10.472.20">
    <property type="entry name" value="Nitrile hydratase, beta subunit"/>
    <property type="match status" value="1"/>
</dbReference>
<feature type="domain" description="Nitrile hydratase beta subunit-like N-terminal" evidence="1">
    <location>
        <begin position="4"/>
        <end position="91"/>
    </location>
</feature>
<reference evidence="2 3" key="1">
    <citation type="submission" date="2023-03" db="EMBL/GenBank/DDBJ databases">
        <title>Fodinicurvata sp. CAU 1616 isolated from sea sendiment.</title>
        <authorList>
            <person name="Kim W."/>
        </authorList>
    </citation>
    <scope>NUCLEOTIDE SEQUENCE [LARGE SCALE GENOMIC DNA]</scope>
    <source>
        <strain evidence="2 3">CAU 1616</strain>
    </source>
</reference>
<dbReference type="InterPro" id="IPR049054">
    <property type="entry name" value="CN_hydtase_beta-like_N"/>
</dbReference>
<evidence type="ECO:0000313" key="3">
    <source>
        <dbReference type="Proteomes" id="UP001215503"/>
    </source>
</evidence>
<proteinExistence type="predicted"/>
<comment type="caution">
    <text evidence="2">The sequence shown here is derived from an EMBL/GenBank/DDBJ whole genome shotgun (WGS) entry which is preliminary data.</text>
</comment>
<accession>A0ABT5YNK2</accession>
<name>A0ABT5YNK2_9PROT</name>